<evidence type="ECO:0000313" key="3">
    <source>
        <dbReference type="EMBL" id="WGH76982.1"/>
    </source>
</evidence>
<dbReference type="SUPFAM" id="SSF53756">
    <property type="entry name" value="UDP-Glycosyltransferase/glycogen phosphorylase"/>
    <property type="match status" value="1"/>
</dbReference>
<reference evidence="3 4" key="1">
    <citation type="submission" date="2023-04" db="EMBL/GenBank/DDBJ databases">
        <title>Tenacibaculum tangerinum sp. nov., isolated from sea tidal flat of South Korea.</title>
        <authorList>
            <person name="Lee S.H."/>
            <person name="Kim J.-J."/>
        </authorList>
    </citation>
    <scope>NUCLEOTIDE SEQUENCE [LARGE SCALE GENOMIC DNA]</scope>
    <source>
        <strain evidence="3 4">GRR-S3-23</strain>
    </source>
</reference>
<dbReference type="PANTHER" id="PTHR46401">
    <property type="entry name" value="GLYCOSYLTRANSFERASE WBBK-RELATED"/>
    <property type="match status" value="1"/>
</dbReference>
<keyword evidence="4" id="KW-1185">Reference proteome</keyword>
<keyword evidence="1 3" id="KW-0808">Transferase</keyword>
<evidence type="ECO:0000259" key="2">
    <source>
        <dbReference type="Pfam" id="PF00534"/>
    </source>
</evidence>
<dbReference type="RefSeq" id="WP_279652840.1">
    <property type="nucleotide sequence ID" value="NZ_CP122539.1"/>
</dbReference>
<keyword evidence="3" id="KW-0328">Glycosyltransferase</keyword>
<feature type="domain" description="Glycosyl transferase family 1" evidence="2">
    <location>
        <begin position="220"/>
        <end position="362"/>
    </location>
</feature>
<accession>A0ABY8L8Q8</accession>
<protein>
    <submittedName>
        <fullName evidence="3">Glycosyltransferase</fullName>
        <ecNumber evidence="3">2.4.-.-</ecNumber>
    </submittedName>
</protein>
<dbReference type="Gene3D" id="3.40.50.2000">
    <property type="entry name" value="Glycogen Phosphorylase B"/>
    <property type="match status" value="1"/>
</dbReference>
<dbReference type="PANTHER" id="PTHR46401:SF2">
    <property type="entry name" value="GLYCOSYLTRANSFERASE WBBK-RELATED"/>
    <property type="match status" value="1"/>
</dbReference>
<proteinExistence type="predicted"/>
<dbReference type="Pfam" id="PF00534">
    <property type="entry name" value="Glycos_transf_1"/>
    <property type="match status" value="1"/>
</dbReference>
<name>A0ABY8L8Q8_9FLAO</name>
<dbReference type="Proteomes" id="UP001232001">
    <property type="component" value="Chromosome"/>
</dbReference>
<evidence type="ECO:0000313" key="4">
    <source>
        <dbReference type="Proteomes" id="UP001232001"/>
    </source>
</evidence>
<dbReference type="CDD" id="cd03801">
    <property type="entry name" value="GT4_PimA-like"/>
    <property type="match status" value="1"/>
</dbReference>
<sequence length="390" mass="45020">MKALFIHDHYFVHDKVNDKYYDGSGGSFTKYMWDRYLSVFDELLVIGREKENLPNKLVISSSNNVGFVLIDDIKSSKDKILKYKIIKKKIKTEIEKVDFVISRLPSTLGFFAIDICKEINKPYLIEVVGCPFDAYWNYGGMLTKVIAPIQYFKLRNYVKKSENIIYVTQKFLQSRYPNKKQTIGISNVNLKEVQNVGSVLSFYNKSFETFNIGLIGSFHVKYKGHVEAIKALKYLVNKGQKNIRLNLVGTGDSGWLLDIIQELNLNQFVNIIGLLEAGEKGILPFLDKQHLYIHPSKQEGLPRVVIEAMSRGRLVLGASVAGVPELLSEKFLHKPGDWKKLANQIEYIYSSKYMWEKMIKENIEIALKYKEGILQEKRVSFFKKIMNERN</sequence>
<dbReference type="EMBL" id="CP122539">
    <property type="protein sequence ID" value="WGH76982.1"/>
    <property type="molecule type" value="Genomic_DNA"/>
</dbReference>
<dbReference type="InterPro" id="IPR001296">
    <property type="entry name" value="Glyco_trans_1"/>
</dbReference>
<evidence type="ECO:0000256" key="1">
    <source>
        <dbReference type="ARBA" id="ARBA00022679"/>
    </source>
</evidence>
<organism evidence="3 4">
    <name type="scientific">Tenacibaculum tangerinum</name>
    <dbReference type="NCBI Taxonomy" id="3038772"/>
    <lineage>
        <taxon>Bacteria</taxon>
        <taxon>Pseudomonadati</taxon>
        <taxon>Bacteroidota</taxon>
        <taxon>Flavobacteriia</taxon>
        <taxon>Flavobacteriales</taxon>
        <taxon>Flavobacteriaceae</taxon>
        <taxon>Tenacibaculum</taxon>
    </lineage>
</organism>
<dbReference type="EC" id="2.4.-.-" evidence="3"/>
<gene>
    <name evidence="3" type="ORF">P8625_07525</name>
</gene>
<dbReference type="GO" id="GO:0016757">
    <property type="term" value="F:glycosyltransferase activity"/>
    <property type="evidence" value="ECO:0007669"/>
    <property type="project" value="UniProtKB-KW"/>
</dbReference>